<evidence type="ECO:0000313" key="3">
    <source>
        <dbReference type="Proteomes" id="UP000717585"/>
    </source>
</evidence>
<sequence>MARWFSNAASALKKVKDRLQEEQATEEALAAAGVMTISQKTEEIPEAHPKEQEDDGKKHVRVIDTQNIPDAAVQAVATNIQSAMNSAKASVHKRSNQIIADISALEDASGYLSSEYARAAKALESTAAVWTDLPSLSESVAAIQENLESTIAQLDDIFAMMKDARPEFLSRTADWVRFREMNKDRIEAESKGGSWGLLS</sequence>
<protein>
    <submittedName>
        <fullName evidence="2">Uncharacterized protein</fullName>
    </submittedName>
</protein>
<evidence type="ECO:0000313" key="2">
    <source>
        <dbReference type="EMBL" id="KAG9392050.1"/>
    </source>
</evidence>
<evidence type="ECO:0000256" key="1">
    <source>
        <dbReference type="SAM" id="MobiDB-lite"/>
    </source>
</evidence>
<dbReference type="EMBL" id="JAHDYR010000040">
    <property type="protein sequence ID" value="KAG9392050.1"/>
    <property type="molecule type" value="Genomic_DNA"/>
</dbReference>
<feature type="region of interest" description="Disordered" evidence="1">
    <location>
        <begin position="38"/>
        <end position="57"/>
    </location>
</feature>
<name>A0A8J6E8K8_9EUKA</name>
<dbReference type="Proteomes" id="UP000717585">
    <property type="component" value="Unassembled WGS sequence"/>
</dbReference>
<reference evidence="2" key="1">
    <citation type="submission" date="2021-05" db="EMBL/GenBank/DDBJ databases">
        <title>A free-living protist that lacks canonical eukaryotic 1 DNA replication and segregation systems.</title>
        <authorList>
            <person name="Salas-Leiva D.E."/>
            <person name="Tromer E.C."/>
            <person name="Curtis B.A."/>
            <person name="Jerlstrom-Hultqvist J."/>
            <person name="Kolisko M."/>
            <person name="Yi Z."/>
            <person name="Salas-Leiva J.S."/>
            <person name="Gallot-Lavallee L."/>
            <person name="Kops G.J.P.L."/>
            <person name="Archibald J.M."/>
            <person name="Simpson A.G.B."/>
            <person name="Roger A.J."/>
        </authorList>
    </citation>
    <scope>NUCLEOTIDE SEQUENCE</scope>
    <source>
        <strain evidence="2">BICM</strain>
    </source>
</reference>
<feature type="compositionally biased region" description="Basic and acidic residues" evidence="1">
    <location>
        <begin position="40"/>
        <end position="57"/>
    </location>
</feature>
<proteinExistence type="predicted"/>
<keyword evidence="3" id="KW-1185">Reference proteome</keyword>
<dbReference type="AlphaFoldDB" id="A0A8J6E8K8"/>
<organism evidence="2 3">
    <name type="scientific">Carpediemonas membranifera</name>
    <dbReference type="NCBI Taxonomy" id="201153"/>
    <lineage>
        <taxon>Eukaryota</taxon>
        <taxon>Metamonada</taxon>
        <taxon>Carpediemonas-like organisms</taxon>
        <taxon>Carpediemonas</taxon>
    </lineage>
</organism>
<gene>
    <name evidence="2" type="ORF">J8273_6641</name>
</gene>
<comment type="caution">
    <text evidence="2">The sequence shown here is derived from an EMBL/GenBank/DDBJ whole genome shotgun (WGS) entry which is preliminary data.</text>
</comment>
<accession>A0A8J6E8K8</accession>